<dbReference type="Gene3D" id="3.30.160.60">
    <property type="entry name" value="Classic Zinc Finger"/>
    <property type="match status" value="3"/>
</dbReference>
<dbReference type="Pfam" id="PF23225">
    <property type="entry name" value="zf-C2H2_7th_ZNF462"/>
    <property type="match status" value="1"/>
</dbReference>
<proteinExistence type="predicted"/>
<name>A0A8I6S7M4_CIMLE</name>
<accession>A0A8I6S7M4</accession>
<dbReference type="InterPro" id="IPR036236">
    <property type="entry name" value="Znf_C2H2_sf"/>
</dbReference>
<keyword evidence="2" id="KW-0677">Repeat</keyword>
<dbReference type="PROSITE" id="PS00028">
    <property type="entry name" value="ZINC_FINGER_C2H2_1"/>
    <property type="match status" value="6"/>
</dbReference>
<dbReference type="AlphaFoldDB" id="A0A8I6S7M4"/>
<reference evidence="7" key="1">
    <citation type="submission" date="2022-01" db="UniProtKB">
        <authorList>
            <consortium name="EnsemblMetazoa"/>
        </authorList>
    </citation>
    <scope>IDENTIFICATION</scope>
</reference>
<evidence type="ECO:0000256" key="5">
    <source>
        <dbReference type="PROSITE-ProRule" id="PRU00042"/>
    </source>
</evidence>
<keyword evidence="4" id="KW-0862">Zinc</keyword>
<keyword evidence="1" id="KW-0479">Metal-binding</keyword>
<organism evidence="7 8">
    <name type="scientific">Cimex lectularius</name>
    <name type="common">Bed bug</name>
    <name type="synonym">Acanthia lectularia</name>
    <dbReference type="NCBI Taxonomy" id="79782"/>
    <lineage>
        <taxon>Eukaryota</taxon>
        <taxon>Metazoa</taxon>
        <taxon>Ecdysozoa</taxon>
        <taxon>Arthropoda</taxon>
        <taxon>Hexapoda</taxon>
        <taxon>Insecta</taxon>
        <taxon>Pterygota</taxon>
        <taxon>Neoptera</taxon>
        <taxon>Paraneoptera</taxon>
        <taxon>Hemiptera</taxon>
        <taxon>Heteroptera</taxon>
        <taxon>Panheteroptera</taxon>
        <taxon>Cimicomorpha</taxon>
        <taxon>Cimicidae</taxon>
        <taxon>Cimex</taxon>
    </lineage>
</organism>
<dbReference type="InterPro" id="IPR059059">
    <property type="entry name" value="Znf-C2H2_7th_ZNF462"/>
</dbReference>
<dbReference type="PANTHER" id="PTHR24409:SF295">
    <property type="entry name" value="AZ2-RELATED"/>
    <property type="match status" value="1"/>
</dbReference>
<dbReference type="Proteomes" id="UP000494040">
    <property type="component" value="Unassembled WGS sequence"/>
</dbReference>
<sequence>MADQNNLRQSNQCQCERGIHLIWAFFSHYVTKMDNKYVNSKAADKKIPMVILYSDMQTEVEDDLISVIYFCRKCPYRANYVAELKAHINKKHRTPEINESFIVYPCNDCSFSATNPNELRAHLLIHSEDNVCIDCGFRTSDKNELCNHVFNEHCYNCMECLFTCDSDVSLRSHISKFHFAKVYSCSECSFTVLEEKEFMKHVSIHFAWLNNLSKNDILKHSENNYTSVKLVELEKYRKSHLKKPYSCVECDFTCLKEPELRYHIKKHITTFYCKKCPYFSTNEFTYQEHRRTHIRHKCPECVEVFKEFYDLQVHISLHNIVEKDYCCVECGHEFRNNSALKNHLLSHSDVKYNCSKCGFSTKYKNNYDLHVRNNCKSKTKSDKSYSKCYVKKKRQVSIGKLDSNFKSTVVEGFKCNKCDLLFDNMDALKMHTKNKHLTDAICKICGLQCTNKGAMAAHVKYKHSNIKKINQDLMQRKTT</sequence>
<evidence type="ECO:0000313" key="8">
    <source>
        <dbReference type="Proteomes" id="UP000494040"/>
    </source>
</evidence>
<dbReference type="GO" id="GO:0005634">
    <property type="term" value="C:nucleus"/>
    <property type="evidence" value="ECO:0007669"/>
    <property type="project" value="TreeGrafter"/>
</dbReference>
<dbReference type="OrthoDB" id="8895262at2759"/>
<evidence type="ECO:0000256" key="4">
    <source>
        <dbReference type="ARBA" id="ARBA00022833"/>
    </source>
</evidence>
<feature type="domain" description="C2H2-type" evidence="6">
    <location>
        <begin position="104"/>
        <end position="131"/>
    </location>
</feature>
<dbReference type="EnsemblMetazoa" id="XM_014404661.2">
    <property type="protein sequence ID" value="XP_014260147.1"/>
    <property type="gene ID" value="LOC106672880"/>
</dbReference>
<feature type="domain" description="C2H2-type" evidence="6">
    <location>
        <begin position="296"/>
        <end position="318"/>
    </location>
</feature>
<dbReference type="GO" id="GO:0008270">
    <property type="term" value="F:zinc ion binding"/>
    <property type="evidence" value="ECO:0007669"/>
    <property type="project" value="UniProtKB-KW"/>
</dbReference>
<evidence type="ECO:0000256" key="2">
    <source>
        <dbReference type="ARBA" id="ARBA00022737"/>
    </source>
</evidence>
<gene>
    <name evidence="7" type="primary">106672880</name>
</gene>
<dbReference type="Pfam" id="PF00096">
    <property type="entry name" value="zf-C2H2"/>
    <property type="match status" value="3"/>
</dbReference>
<dbReference type="PANTHER" id="PTHR24409">
    <property type="entry name" value="ZINC FINGER PROTEIN 142"/>
    <property type="match status" value="1"/>
</dbReference>
<dbReference type="GO" id="GO:0000977">
    <property type="term" value="F:RNA polymerase II transcription regulatory region sequence-specific DNA binding"/>
    <property type="evidence" value="ECO:0007669"/>
    <property type="project" value="TreeGrafter"/>
</dbReference>
<evidence type="ECO:0000259" key="6">
    <source>
        <dbReference type="PROSITE" id="PS50157"/>
    </source>
</evidence>
<keyword evidence="3 5" id="KW-0863">Zinc-finger</keyword>
<keyword evidence="8" id="KW-1185">Reference proteome</keyword>
<feature type="domain" description="C2H2-type" evidence="6">
    <location>
        <begin position="325"/>
        <end position="352"/>
    </location>
</feature>
<protein>
    <recommendedName>
        <fullName evidence="6">C2H2-type domain-containing protein</fullName>
    </recommendedName>
</protein>
<evidence type="ECO:0000313" key="7">
    <source>
        <dbReference type="EnsemblMetazoa" id="XP_014260147.1"/>
    </source>
</evidence>
<evidence type="ECO:0000256" key="3">
    <source>
        <dbReference type="ARBA" id="ARBA00022771"/>
    </source>
</evidence>
<feature type="domain" description="C2H2-type" evidence="6">
    <location>
        <begin position="413"/>
        <end position="441"/>
    </location>
</feature>
<dbReference type="GO" id="GO:0000981">
    <property type="term" value="F:DNA-binding transcription factor activity, RNA polymerase II-specific"/>
    <property type="evidence" value="ECO:0007669"/>
    <property type="project" value="TreeGrafter"/>
</dbReference>
<dbReference type="InterPro" id="IPR013087">
    <property type="entry name" value="Znf_C2H2_type"/>
</dbReference>
<dbReference type="PROSITE" id="PS50157">
    <property type="entry name" value="ZINC_FINGER_C2H2_2"/>
    <property type="match status" value="4"/>
</dbReference>
<dbReference type="SMART" id="SM00355">
    <property type="entry name" value="ZnF_C2H2"/>
    <property type="match status" value="12"/>
</dbReference>
<dbReference type="SUPFAM" id="SSF57667">
    <property type="entry name" value="beta-beta-alpha zinc fingers"/>
    <property type="match status" value="1"/>
</dbReference>
<evidence type="ECO:0000256" key="1">
    <source>
        <dbReference type="ARBA" id="ARBA00022723"/>
    </source>
</evidence>
<dbReference type="OMA" id="CAFETTR"/>